<dbReference type="RefSeq" id="WP_148699433.1">
    <property type="nucleotide sequence ID" value="NZ_CP007174.1"/>
</dbReference>
<evidence type="ECO:0000313" key="1">
    <source>
        <dbReference type="EMBL" id="AIF82467.1"/>
    </source>
</evidence>
<evidence type="ECO:0000313" key="2">
    <source>
        <dbReference type="Proteomes" id="UP000028194"/>
    </source>
</evidence>
<proteinExistence type="predicted"/>
<keyword evidence="2" id="KW-1185">Reference proteome</keyword>
<dbReference type="GeneID" id="41596268"/>
<dbReference type="KEGG" id="nev:NTE_00385"/>
<dbReference type="Proteomes" id="UP000028194">
    <property type="component" value="Chromosome"/>
</dbReference>
<name>A0A075MNS8_9ARCH</name>
<reference evidence="1 2" key="1">
    <citation type="journal article" date="2014" name="PLoS ONE">
        <title>Genome Sequence of Candidatus Nitrososphaera evergladensis from Group I.1b Enriched from Everglades Soil Reveals Novel Genomic Features of the Ammonia-Oxidizing Archaea.</title>
        <authorList>
            <person name="Zhalnina K.V."/>
            <person name="Dias R."/>
            <person name="Leonard M.T."/>
            <person name="Dorr de Quadros P."/>
            <person name="Camargo F.A."/>
            <person name="Drew J.C."/>
            <person name="Farmerie W.G."/>
            <person name="Daroub S.H."/>
            <person name="Triplett E.W."/>
        </authorList>
    </citation>
    <scope>NUCLEOTIDE SEQUENCE [LARGE SCALE GENOMIC DNA]</scope>
    <source>
        <strain evidence="1 2">SR1</strain>
    </source>
</reference>
<accession>A0A075MNS8</accession>
<organism evidence="1 2">
    <name type="scientific">Candidatus Nitrososphaera evergladensis SR1</name>
    <dbReference type="NCBI Taxonomy" id="1459636"/>
    <lineage>
        <taxon>Archaea</taxon>
        <taxon>Nitrososphaerota</taxon>
        <taxon>Nitrososphaeria</taxon>
        <taxon>Nitrososphaerales</taxon>
        <taxon>Nitrososphaeraceae</taxon>
        <taxon>Nitrososphaera</taxon>
    </lineage>
</organism>
<dbReference type="HOGENOM" id="CLU_2874900_0_0_2"/>
<dbReference type="EMBL" id="CP007174">
    <property type="protein sequence ID" value="AIF82467.1"/>
    <property type="molecule type" value="Genomic_DNA"/>
</dbReference>
<gene>
    <name evidence="1" type="ORF">NTE_00385</name>
</gene>
<dbReference type="AlphaFoldDB" id="A0A075MNS8"/>
<sequence length="63" mass="7519">MEHELLQRYGHPFFTRDQIDALMDYFGVEDHDLLEPFLNREITEEADYAFGLVGSKTREMRQP</sequence>
<protein>
    <submittedName>
        <fullName evidence="1">Uncharacterized protein</fullName>
    </submittedName>
</protein>